<dbReference type="AlphaFoldDB" id="A0A6G1ECS3"/>
<proteinExistence type="predicted"/>
<sequence length="91" mass="9924">MERMGTKEHHVLPDKGVPFFMVSQKRRSAVHADHGVGYGGIQGGRGKLDTGRGIGETLERTFSSARRCFWRDESPGETSRTEIGCGGRGCS</sequence>
<accession>A0A6G1ECS3</accession>
<gene>
    <name evidence="2" type="ORF">E2562_017003</name>
</gene>
<dbReference type="EMBL" id="SPHZ02000004">
    <property type="protein sequence ID" value="KAF0921733.1"/>
    <property type="molecule type" value="Genomic_DNA"/>
</dbReference>
<evidence type="ECO:0000313" key="3">
    <source>
        <dbReference type="Proteomes" id="UP000479710"/>
    </source>
</evidence>
<evidence type="ECO:0000256" key="1">
    <source>
        <dbReference type="SAM" id="MobiDB-lite"/>
    </source>
</evidence>
<name>A0A6G1ECS3_9ORYZ</name>
<comment type="caution">
    <text evidence="2">The sequence shown here is derived from an EMBL/GenBank/DDBJ whole genome shotgun (WGS) entry which is preliminary data.</text>
</comment>
<reference evidence="2 3" key="1">
    <citation type="submission" date="2019-11" db="EMBL/GenBank/DDBJ databases">
        <title>Whole genome sequence of Oryza granulata.</title>
        <authorList>
            <person name="Li W."/>
        </authorList>
    </citation>
    <scope>NUCLEOTIDE SEQUENCE [LARGE SCALE GENOMIC DNA]</scope>
    <source>
        <strain evidence="3">cv. Menghai</strain>
        <tissue evidence="2">Leaf</tissue>
    </source>
</reference>
<evidence type="ECO:0000313" key="2">
    <source>
        <dbReference type="EMBL" id="KAF0921733.1"/>
    </source>
</evidence>
<organism evidence="2 3">
    <name type="scientific">Oryza meyeriana var. granulata</name>
    <dbReference type="NCBI Taxonomy" id="110450"/>
    <lineage>
        <taxon>Eukaryota</taxon>
        <taxon>Viridiplantae</taxon>
        <taxon>Streptophyta</taxon>
        <taxon>Embryophyta</taxon>
        <taxon>Tracheophyta</taxon>
        <taxon>Spermatophyta</taxon>
        <taxon>Magnoliopsida</taxon>
        <taxon>Liliopsida</taxon>
        <taxon>Poales</taxon>
        <taxon>Poaceae</taxon>
        <taxon>BOP clade</taxon>
        <taxon>Oryzoideae</taxon>
        <taxon>Oryzeae</taxon>
        <taxon>Oryzinae</taxon>
        <taxon>Oryza</taxon>
        <taxon>Oryza meyeriana</taxon>
    </lineage>
</organism>
<feature type="compositionally biased region" description="Gly residues" evidence="1">
    <location>
        <begin position="36"/>
        <end position="45"/>
    </location>
</feature>
<feature type="region of interest" description="Disordered" evidence="1">
    <location>
        <begin position="31"/>
        <end position="53"/>
    </location>
</feature>
<protein>
    <submittedName>
        <fullName evidence="2">Uncharacterized protein</fullName>
    </submittedName>
</protein>
<dbReference type="Proteomes" id="UP000479710">
    <property type="component" value="Unassembled WGS sequence"/>
</dbReference>
<keyword evidence="3" id="KW-1185">Reference proteome</keyword>